<dbReference type="GO" id="GO:0003887">
    <property type="term" value="F:DNA-directed DNA polymerase activity"/>
    <property type="evidence" value="ECO:0007669"/>
    <property type="project" value="TreeGrafter"/>
</dbReference>
<name>A0A4V6MEE7_9BURK</name>
<dbReference type="AlphaFoldDB" id="A0A4V6MEE7"/>
<evidence type="ECO:0000256" key="3">
    <source>
        <dbReference type="ARBA" id="ARBA00023199"/>
    </source>
</evidence>
<protein>
    <submittedName>
        <fullName evidence="7">DNA polymerase V</fullName>
    </submittedName>
</protein>
<dbReference type="Gene3D" id="1.10.150.20">
    <property type="entry name" value="5' to 3' exonuclease, C-terminal subdomain"/>
    <property type="match status" value="1"/>
</dbReference>
<gene>
    <name evidence="7" type="ORF">EV681_4502</name>
</gene>
<keyword evidence="3" id="KW-0741">SOS mutagenesis</keyword>
<dbReference type="InterPro" id="IPR001126">
    <property type="entry name" value="UmuC"/>
</dbReference>
<evidence type="ECO:0000256" key="2">
    <source>
        <dbReference type="ARBA" id="ARBA00022763"/>
    </source>
</evidence>
<dbReference type="Pfam" id="PF00817">
    <property type="entry name" value="IMS"/>
    <property type="match status" value="1"/>
</dbReference>
<dbReference type="Gene3D" id="3.30.70.270">
    <property type="match status" value="1"/>
</dbReference>
<dbReference type="EMBL" id="SHKO01000006">
    <property type="protein sequence ID" value="RZT91149.1"/>
    <property type="molecule type" value="Genomic_DNA"/>
</dbReference>
<evidence type="ECO:0000256" key="4">
    <source>
        <dbReference type="ARBA" id="ARBA00023204"/>
    </source>
</evidence>
<feature type="domain" description="UmuC" evidence="6">
    <location>
        <begin position="15"/>
        <end position="200"/>
    </location>
</feature>
<dbReference type="Pfam" id="PF13438">
    <property type="entry name" value="DUF4113"/>
    <property type="match status" value="1"/>
</dbReference>
<dbReference type="InterPro" id="IPR017961">
    <property type="entry name" value="DNA_pol_Y-fam_little_finger"/>
</dbReference>
<dbReference type="PANTHER" id="PTHR11076">
    <property type="entry name" value="DNA REPAIR POLYMERASE UMUC / TRANSFERASE FAMILY MEMBER"/>
    <property type="match status" value="1"/>
</dbReference>
<keyword evidence="2" id="KW-0227">DNA damage</keyword>
<dbReference type="CDD" id="cd01700">
    <property type="entry name" value="PolY_Pol_V_umuC"/>
    <property type="match status" value="1"/>
</dbReference>
<dbReference type="PANTHER" id="PTHR11076:SF34">
    <property type="entry name" value="PROTEIN UMUC"/>
    <property type="match status" value="1"/>
</dbReference>
<sequence>MGSRHLYYQVHTMIFLLIDGNAFYVSCERVFRPSLKGKPVIVLSSNDGCAIARSDEAKALGIAMGDPWFKIKHLVDSAGLIGLSANFPLYQDLSDRMMEIIGRFSADQLVYSVDECFLTLSNFGDDLTKYGQQIRADVMRNVGIPTCVGSGPTRTLAKFANHLAKKQNRWNGVCDLTSLTRQELAHEMRHIDVKEVWGVGRQISKRLYQMGIHTVLDLAKLDPEVARHEFSIVLGKTIQELRGISRIELEPDTTPKKQIITSRSFGSLVTTQSQLAEAISEFTAIAAKKLRAQESIAGGIQVFIRTSPFRKDKQYSNSLIAYFPSGATSDTAAMIHTALSCLNKIFRPGFNYSKAGVMLFDIEPALKIQGDLFSEAESVEESRALMETVDVLNKRFGRGTVKAASAGIHNKEQWFMRQERKTQSYTTSWDEVLTVRA</sequence>
<proteinExistence type="inferred from homology"/>
<reference evidence="7 8" key="1">
    <citation type="submission" date="2019-02" db="EMBL/GenBank/DDBJ databases">
        <title>Genomic Encyclopedia of Type Strains, Phase IV (KMG-IV): sequencing the most valuable type-strain genomes for metagenomic binning, comparative biology and taxonomic classification.</title>
        <authorList>
            <person name="Goeker M."/>
        </authorList>
    </citation>
    <scope>NUCLEOTIDE SEQUENCE [LARGE SCALE GENOMIC DNA]</scope>
    <source>
        <strain evidence="7 8">DSM 23814</strain>
    </source>
</reference>
<dbReference type="InterPro" id="IPR043128">
    <property type="entry name" value="Rev_trsase/Diguanyl_cyclase"/>
</dbReference>
<dbReference type="Pfam" id="PF11799">
    <property type="entry name" value="IMS_C"/>
    <property type="match status" value="1"/>
</dbReference>
<keyword evidence="5" id="KW-0742">SOS response</keyword>
<keyword evidence="8" id="KW-1185">Reference proteome</keyword>
<evidence type="ECO:0000259" key="6">
    <source>
        <dbReference type="PROSITE" id="PS50173"/>
    </source>
</evidence>
<dbReference type="Gene3D" id="3.40.1170.60">
    <property type="match status" value="1"/>
</dbReference>
<dbReference type="GO" id="GO:0005829">
    <property type="term" value="C:cytosol"/>
    <property type="evidence" value="ECO:0007669"/>
    <property type="project" value="TreeGrafter"/>
</dbReference>
<evidence type="ECO:0000313" key="8">
    <source>
        <dbReference type="Proteomes" id="UP000293398"/>
    </source>
</evidence>
<accession>A0A4V6MEE7</accession>
<dbReference type="GO" id="GO:0042276">
    <property type="term" value="P:error-prone translesion synthesis"/>
    <property type="evidence" value="ECO:0007669"/>
    <property type="project" value="TreeGrafter"/>
</dbReference>
<dbReference type="InterPro" id="IPR050116">
    <property type="entry name" value="DNA_polymerase-Y"/>
</dbReference>
<evidence type="ECO:0000256" key="1">
    <source>
        <dbReference type="ARBA" id="ARBA00010945"/>
    </source>
</evidence>
<comment type="caution">
    <text evidence="7">The sequence shown here is derived from an EMBL/GenBank/DDBJ whole genome shotgun (WGS) entry which is preliminary data.</text>
</comment>
<organism evidence="7 8">
    <name type="scientific">Advenella incenata</name>
    <dbReference type="NCBI Taxonomy" id="267800"/>
    <lineage>
        <taxon>Bacteria</taxon>
        <taxon>Pseudomonadati</taxon>
        <taxon>Pseudomonadota</taxon>
        <taxon>Betaproteobacteria</taxon>
        <taxon>Burkholderiales</taxon>
        <taxon>Alcaligenaceae</taxon>
    </lineage>
</organism>
<comment type="similarity">
    <text evidence="1">Belongs to the DNA polymerase type-Y family.</text>
</comment>
<evidence type="ECO:0000313" key="7">
    <source>
        <dbReference type="EMBL" id="RZT91149.1"/>
    </source>
</evidence>
<evidence type="ECO:0000256" key="5">
    <source>
        <dbReference type="ARBA" id="ARBA00023236"/>
    </source>
</evidence>
<dbReference type="Proteomes" id="UP000293398">
    <property type="component" value="Unassembled WGS sequence"/>
</dbReference>
<dbReference type="GO" id="GO:0006281">
    <property type="term" value="P:DNA repair"/>
    <property type="evidence" value="ECO:0007669"/>
    <property type="project" value="UniProtKB-KW"/>
</dbReference>
<dbReference type="InterPro" id="IPR025188">
    <property type="entry name" value="DUF4113"/>
</dbReference>
<dbReference type="PROSITE" id="PS50173">
    <property type="entry name" value="UMUC"/>
    <property type="match status" value="1"/>
</dbReference>
<dbReference type="GO" id="GO:0003684">
    <property type="term" value="F:damaged DNA binding"/>
    <property type="evidence" value="ECO:0007669"/>
    <property type="project" value="InterPro"/>
</dbReference>
<dbReference type="SUPFAM" id="SSF56672">
    <property type="entry name" value="DNA/RNA polymerases"/>
    <property type="match status" value="1"/>
</dbReference>
<dbReference type="GO" id="GO:0009432">
    <property type="term" value="P:SOS response"/>
    <property type="evidence" value="ECO:0007669"/>
    <property type="project" value="UniProtKB-KW"/>
</dbReference>
<dbReference type="InterPro" id="IPR043502">
    <property type="entry name" value="DNA/RNA_pol_sf"/>
</dbReference>
<keyword evidence="4" id="KW-0234">DNA repair</keyword>